<accession>A0AB40ACJ3</accession>
<dbReference type="GeneID" id="118878265"/>
<evidence type="ECO:0000313" key="3">
    <source>
        <dbReference type="RefSeq" id="XP_036676046.2"/>
    </source>
</evidence>
<reference evidence="3" key="1">
    <citation type="submission" date="2025-08" db="UniProtKB">
        <authorList>
            <consortium name="RefSeq"/>
        </authorList>
    </citation>
    <scope>IDENTIFICATION</scope>
</reference>
<dbReference type="Proteomes" id="UP001652628">
    <property type="component" value="Chromosome X"/>
</dbReference>
<organism evidence="2 3">
    <name type="scientific">Drosophila suzukii</name>
    <name type="common">Spotted-wing drosophila fruit fly</name>
    <dbReference type="NCBI Taxonomy" id="28584"/>
    <lineage>
        <taxon>Eukaryota</taxon>
        <taxon>Metazoa</taxon>
        <taxon>Ecdysozoa</taxon>
        <taxon>Arthropoda</taxon>
        <taxon>Hexapoda</taxon>
        <taxon>Insecta</taxon>
        <taxon>Pterygota</taxon>
        <taxon>Neoptera</taxon>
        <taxon>Endopterygota</taxon>
        <taxon>Diptera</taxon>
        <taxon>Brachycera</taxon>
        <taxon>Muscomorpha</taxon>
        <taxon>Ephydroidea</taxon>
        <taxon>Drosophilidae</taxon>
        <taxon>Drosophila</taxon>
        <taxon>Sophophora</taxon>
    </lineage>
</organism>
<name>A0AB40ACJ3_DROSZ</name>
<sequence length="116" mass="12823">MNPYYPTSYPPGYAPAPYQGQYPVIYAAQPYGYYPPPPPPPSPATGPYFYQYGHPYQRWYAGGANGRRRRPHCTIRAHKRYRNDAGPAPAAAPAAPPAAPRTAGTELSVERMNINN</sequence>
<keyword evidence="2" id="KW-1185">Reference proteome</keyword>
<evidence type="ECO:0000313" key="2">
    <source>
        <dbReference type="Proteomes" id="UP001652628"/>
    </source>
</evidence>
<feature type="region of interest" description="Disordered" evidence="1">
    <location>
        <begin position="78"/>
        <end position="116"/>
    </location>
</feature>
<gene>
    <name evidence="3" type="primary">LOC118878265</name>
</gene>
<proteinExistence type="predicted"/>
<protein>
    <submittedName>
        <fullName evidence="3">Uncharacterized protein</fullName>
    </submittedName>
</protein>
<dbReference type="AlphaFoldDB" id="A0AB40ACJ3"/>
<evidence type="ECO:0000256" key="1">
    <source>
        <dbReference type="SAM" id="MobiDB-lite"/>
    </source>
</evidence>
<dbReference type="RefSeq" id="XP_036676046.2">
    <property type="nucleotide sequence ID" value="XM_036820151.3"/>
</dbReference>